<dbReference type="GO" id="GO:0009279">
    <property type="term" value="C:cell outer membrane"/>
    <property type="evidence" value="ECO:0007669"/>
    <property type="project" value="UniProtKB-SubCell"/>
</dbReference>
<name>A0A412VCS7_PHOVU</name>
<evidence type="ECO:0000256" key="12">
    <source>
        <dbReference type="SAM" id="SignalP"/>
    </source>
</evidence>
<dbReference type="InterPro" id="IPR008969">
    <property type="entry name" value="CarboxyPept-like_regulatory"/>
</dbReference>
<feature type="non-terminal residue" evidence="15">
    <location>
        <position position="734"/>
    </location>
</feature>
<dbReference type="Pfam" id="PF00593">
    <property type="entry name" value="TonB_dep_Rec_b-barrel"/>
    <property type="match status" value="1"/>
</dbReference>
<evidence type="ECO:0000256" key="6">
    <source>
        <dbReference type="ARBA" id="ARBA00023077"/>
    </source>
</evidence>
<organism evidence="15 16">
    <name type="scientific">Phocaeicola vulgatus</name>
    <name type="common">Bacteroides vulgatus</name>
    <dbReference type="NCBI Taxonomy" id="821"/>
    <lineage>
        <taxon>Bacteria</taxon>
        <taxon>Pseudomonadati</taxon>
        <taxon>Bacteroidota</taxon>
        <taxon>Bacteroidia</taxon>
        <taxon>Bacteroidales</taxon>
        <taxon>Bacteroidaceae</taxon>
        <taxon>Phocaeicola</taxon>
    </lineage>
</organism>
<feature type="domain" description="TonB-dependent receptor-like beta-barrel" evidence="13">
    <location>
        <begin position="258"/>
        <end position="678"/>
    </location>
</feature>
<dbReference type="Gene3D" id="2.170.130.10">
    <property type="entry name" value="TonB-dependent receptor, plug domain"/>
    <property type="match status" value="1"/>
</dbReference>
<dbReference type="PROSITE" id="PS52016">
    <property type="entry name" value="TONB_DEPENDENT_REC_3"/>
    <property type="match status" value="1"/>
</dbReference>
<protein>
    <submittedName>
        <fullName evidence="15">TonB-dependent receptor</fullName>
    </submittedName>
</protein>
<evidence type="ECO:0000313" key="16">
    <source>
        <dbReference type="Proteomes" id="UP000285379"/>
    </source>
</evidence>
<proteinExistence type="inferred from homology"/>
<dbReference type="PANTHER" id="PTHR30069:SF29">
    <property type="entry name" value="HEMOGLOBIN AND HEMOGLOBIN-HAPTOGLOBIN-BINDING PROTEIN 1-RELATED"/>
    <property type="match status" value="1"/>
</dbReference>
<evidence type="ECO:0000259" key="13">
    <source>
        <dbReference type="Pfam" id="PF00593"/>
    </source>
</evidence>
<feature type="signal peptide" evidence="12">
    <location>
        <begin position="1"/>
        <end position="21"/>
    </location>
</feature>
<evidence type="ECO:0000256" key="3">
    <source>
        <dbReference type="ARBA" id="ARBA00022452"/>
    </source>
</evidence>
<feature type="chain" id="PRO_5019431274" evidence="12">
    <location>
        <begin position="22"/>
        <end position="734"/>
    </location>
</feature>
<keyword evidence="5 12" id="KW-0732">Signal</keyword>
<evidence type="ECO:0000256" key="7">
    <source>
        <dbReference type="ARBA" id="ARBA00023136"/>
    </source>
</evidence>
<dbReference type="Pfam" id="PF07715">
    <property type="entry name" value="Plug"/>
    <property type="match status" value="1"/>
</dbReference>
<keyword evidence="4 10" id="KW-0812">Transmembrane</keyword>
<dbReference type="GO" id="GO:0015344">
    <property type="term" value="F:siderophore uptake transmembrane transporter activity"/>
    <property type="evidence" value="ECO:0007669"/>
    <property type="project" value="TreeGrafter"/>
</dbReference>
<dbReference type="InterPro" id="IPR012910">
    <property type="entry name" value="Plug_dom"/>
</dbReference>
<keyword evidence="6 11" id="KW-0798">TonB box</keyword>
<reference evidence="15 16" key="1">
    <citation type="submission" date="2018-08" db="EMBL/GenBank/DDBJ databases">
        <title>A genome reference for cultivated species of the human gut microbiota.</title>
        <authorList>
            <person name="Zou Y."/>
            <person name="Xue W."/>
            <person name="Luo G."/>
        </authorList>
    </citation>
    <scope>NUCLEOTIDE SEQUENCE [LARGE SCALE GENOMIC DNA]</scope>
    <source>
        <strain evidence="15 16">AF14-8</strain>
    </source>
</reference>
<evidence type="ECO:0000256" key="11">
    <source>
        <dbReference type="RuleBase" id="RU003357"/>
    </source>
</evidence>
<evidence type="ECO:0000256" key="9">
    <source>
        <dbReference type="ARBA" id="ARBA00023237"/>
    </source>
</evidence>
<keyword evidence="9 10" id="KW-0998">Cell outer membrane</keyword>
<keyword evidence="2 10" id="KW-0813">Transport</keyword>
<dbReference type="Proteomes" id="UP000285379">
    <property type="component" value="Unassembled WGS sequence"/>
</dbReference>
<dbReference type="SUPFAM" id="SSF49464">
    <property type="entry name" value="Carboxypeptidase regulatory domain-like"/>
    <property type="match status" value="1"/>
</dbReference>
<gene>
    <name evidence="15" type="ORF">DWW27_22440</name>
</gene>
<keyword evidence="8 15" id="KW-0675">Receptor</keyword>
<dbReference type="InterPro" id="IPR000531">
    <property type="entry name" value="Beta-barrel_TonB"/>
</dbReference>
<evidence type="ECO:0000256" key="5">
    <source>
        <dbReference type="ARBA" id="ARBA00022729"/>
    </source>
</evidence>
<evidence type="ECO:0000259" key="14">
    <source>
        <dbReference type="Pfam" id="PF07715"/>
    </source>
</evidence>
<evidence type="ECO:0000256" key="8">
    <source>
        <dbReference type="ARBA" id="ARBA00023170"/>
    </source>
</evidence>
<evidence type="ECO:0000256" key="10">
    <source>
        <dbReference type="PROSITE-ProRule" id="PRU01360"/>
    </source>
</evidence>
<dbReference type="SUPFAM" id="SSF56935">
    <property type="entry name" value="Porins"/>
    <property type="match status" value="1"/>
</dbReference>
<comment type="similarity">
    <text evidence="10 11">Belongs to the TonB-dependent receptor family.</text>
</comment>
<evidence type="ECO:0000256" key="1">
    <source>
        <dbReference type="ARBA" id="ARBA00004571"/>
    </source>
</evidence>
<evidence type="ECO:0000313" key="15">
    <source>
        <dbReference type="EMBL" id="RGV03011.1"/>
    </source>
</evidence>
<dbReference type="Gene3D" id="2.60.40.1120">
    <property type="entry name" value="Carboxypeptidase-like, regulatory domain"/>
    <property type="match status" value="1"/>
</dbReference>
<dbReference type="RefSeq" id="WP_117929237.1">
    <property type="nucleotide sequence ID" value="NZ_QRYT01000098.1"/>
</dbReference>
<sequence length="734" mass="82241">MKVKLLLTAITLSCLAIDVLAQVSISGKIVSADTNEPIVGANIRIDQSLSGCTTNGKGEFSISNLPDGKHVLRITHVSYTPKSITTKGGEKNLLIKLQDSFTNIGQVVVTGTGTHHRMTDSPVPVSVITAKDLSNASVTSLDEALQKLTPSFSSMTNGMGTTLSLNGLPDDYFIFLENGKRLYGDDTYARINVAKIKRIEILNGASSALYGTNAIGGVINIITDDAKNAINVSSDTRYASKGRFTQSVNIDVNTGKFGSYTSYRRQQAEGWQLNPYEENSKTHELEETGKVASTGFYANTVNQKFTFDATDKLSFYARGGYYDNKTRRPYEAYDYNILHETFNYGIGAQYMINKGNYITADCYADHFSSSYCFFKDNKTYNGKAGEEQVRKRTRNHNLSIKGIFKLGNRHKLSVGTEYIVDVLKSQTDNIAKEDAYTLALFAQDEIKLLRNLQALIGVRYIYHENFKNHATPNVALMYKPGKFNFRASYAAGFRTPTLSELYATDIAKKNDRLTIGNLDLKSEKNNYFSLSAEYVHERFSVSVNAFYNNIRDMIDYNTIATGDKAMEQYGHKEVRQRDNIAEAKVHGINVSANAYLGAGFNLSGGYTHLNTQDVELEQPIDKSIKNAYNINAQWAHSWKIYRLNINLNGRINSKRFSKSYGYAPEYQLWNLNTRHSFNLKSVIIEPGCGMENLFDYMDDRPYNSNYATLTPGRSFYISLSLKFLSSTYKCNFLG</sequence>
<keyword evidence="7 10" id="KW-0472">Membrane</keyword>
<comment type="caution">
    <text evidence="15">The sequence shown here is derived from an EMBL/GenBank/DDBJ whole genome shotgun (WGS) entry which is preliminary data.</text>
</comment>
<evidence type="ECO:0000256" key="2">
    <source>
        <dbReference type="ARBA" id="ARBA00022448"/>
    </source>
</evidence>
<dbReference type="Pfam" id="PF13715">
    <property type="entry name" value="CarbopepD_reg_2"/>
    <property type="match status" value="1"/>
</dbReference>
<dbReference type="Gene3D" id="2.40.170.20">
    <property type="entry name" value="TonB-dependent receptor, beta-barrel domain"/>
    <property type="match status" value="1"/>
</dbReference>
<comment type="subcellular location">
    <subcellularLocation>
        <location evidence="1 10">Cell outer membrane</location>
        <topology evidence="1 10">Multi-pass membrane protein</topology>
    </subcellularLocation>
</comment>
<dbReference type="CDD" id="cd01347">
    <property type="entry name" value="ligand_gated_channel"/>
    <property type="match status" value="1"/>
</dbReference>
<keyword evidence="3 10" id="KW-1134">Transmembrane beta strand</keyword>
<dbReference type="InterPro" id="IPR036942">
    <property type="entry name" value="Beta-barrel_TonB_sf"/>
</dbReference>
<feature type="domain" description="TonB-dependent receptor plug" evidence="14">
    <location>
        <begin position="119"/>
        <end position="218"/>
    </location>
</feature>
<dbReference type="GO" id="GO:0044718">
    <property type="term" value="P:siderophore transmembrane transport"/>
    <property type="evidence" value="ECO:0007669"/>
    <property type="project" value="TreeGrafter"/>
</dbReference>
<dbReference type="EMBL" id="QRYT01000098">
    <property type="protein sequence ID" value="RGV03011.1"/>
    <property type="molecule type" value="Genomic_DNA"/>
</dbReference>
<dbReference type="InterPro" id="IPR037066">
    <property type="entry name" value="Plug_dom_sf"/>
</dbReference>
<dbReference type="PANTHER" id="PTHR30069">
    <property type="entry name" value="TONB-DEPENDENT OUTER MEMBRANE RECEPTOR"/>
    <property type="match status" value="1"/>
</dbReference>
<dbReference type="InterPro" id="IPR039426">
    <property type="entry name" value="TonB-dep_rcpt-like"/>
</dbReference>
<dbReference type="AlphaFoldDB" id="A0A412VCS7"/>
<evidence type="ECO:0000256" key="4">
    <source>
        <dbReference type="ARBA" id="ARBA00022692"/>
    </source>
</evidence>
<accession>A0A412VCS7</accession>